<reference evidence="2" key="1">
    <citation type="submission" date="2016-10" db="EMBL/GenBank/DDBJ databases">
        <authorList>
            <person name="Varghese N."/>
            <person name="Submissions S."/>
        </authorList>
    </citation>
    <scope>NUCLEOTIDE SEQUENCE [LARGE SCALE GENOMIC DNA]</scope>
    <source>
        <strain evidence="2">DSM 27839</strain>
    </source>
</reference>
<evidence type="ECO:0000313" key="1">
    <source>
        <dbReference type="EMBL" id="SDX25505.1"/>
    </source>
</evidence>
<dbReference type="AlphaFoldDB" id="A0A1H3A7G0"/>
<evidence type="ECO:0000313" key="2">
    <source>
        <dbReference type="Proteomes" id="UP000183400"/>
    </source>
</evidence>
<sequence length="38" mass="4471">MLEKRSCPRKLIYVPVKRTKTLDRNKVLTLTEDILKNG</sequence>
<gene>
    <name evidence="1" type="ORF">SAMN05444358_10470</name>
</gene>
<protein>
    <submittedName>
        <fullName evidence="1">Uncharacterized protein</fullName>
    </submittedName>
</protein>
<proteinExistence type="predicted"/>
<dbReference type="STRING" id="985054.SAMN05444358_10470"/>
<keyword evidence="2" id="KW-1185">Reference proteome</keyword>
<dbReference type="Proteomes" id="UP000183400">
    <property type="component" value="Unassembled WGS sequence"/>
</dbReference>
<organism evidence="1 2">
    <name type="scientific">Ruegeria halocynthiae</name>
    <dbReference type="NCBI Taxonomy" id="985054"/>
    <lineage>
        <taxon>Bacteria</taxon>
        <taxon>Pseudomonadati</taxon>
        <taxon>Pseudomonadota</taxon>
        <taxon>Alphaproteobacteria</taxon>
        <taxon>Rhodobacterales</taxon>
        <taxon>Roseobacteraceae</taxon>
        <taxon>Ruegeria</taxon>
    </lineage>
</organism>
<name>A0A1H3A7G0_9RHOB</name>
<dbReference type="EMBL" id="FNNP01000004">
    <property type="protein sequence ID" value="SDX25505.1"/>
    <property type="molecule type" value="Genomic_DNA"/>
</dbReference>
<accession>A0A1H3A7G0</accession>